<dbReference type="InterPro" id="IPR003594">
    <property type="entry name" value="HATPase_dom"/>
</dbReference>
<dbReference type="SMART" id="SM00388">
    <property type="entry name" value="HisKA"/>
    <property type="match status" value="1"/>
</dbReference>
<dbReference type="InterPro" id="IPR036890">
    <property type="entry name" value="HATPase_C_sf"/>
</dbReference>
<feature type="modified residue" description="4-aspartylphosphate" evidence="9">
    <location>
        <position position="56"/>
    </location>
</feature>
<dbReference type="SUPFAM" id="SSF55874">
    <property type="entry name" value="ATPase domain of HSP90 chaperone/DNA topoisomerase II/histidine kinase"/>
    <property type="match status" value="1"/>
</dbReference>
<sequence>MNARPSRLLVVDDEPQILKALKDLLEDEYEVLDCQSGEEAIRLLEGGVATSVILSDQRMPGMAGEQFLARARQVSDATRVLMTGYADLKAVINAVNDGQIFGYISKPWDSDQLRLMVHRAFEYFRLTHDLSHEKALLGNLMEAIPDRIFFKDSRCRYIRANMPAARDFGLSSPGEIVGRTIMQLAPSSIATRVQQEDDAVLGSAKPLLDRIIELPQPDGTSKWISTTKAPVLDEHGKVSGLVGITRDITQRKRSEEALLESEKRYRSLYNRAPVMMCTTTAAGKIVAANGLWRRFAAKEKEDDAGDLGNILDYMSAETRELYETQVVRRLQKKRHVADIEAQFVDHGGRDAAVLISVIRDGEGGAANLLWACIDVTEKRSLEKQLSHAQKMEAIGQLTGGVAHDFNNILGVIIGNLELLQDNPGEIDTSREYAGAAMGAAEKAADLIRRLLVFSRRQQLSPVSIDLGKAAESLLRMLERILGKEIDIRTKIGSDLWPVRVDQAQLESAILNLCINARDAMPNGGLLHIEIENVSLDEVYADSYIEMAAGDYVSVVVSDTGTGMTPAVLEKAFEPFFTTKLIGKGTGLGLSMVYGFMKQSGGHATIYSEVGHGTSVKLYFPRETGGQKLDQQGGAEAGIVLGRGETILLAEDDDDVRATATAALRKLGYNVLIARNGAEALEILGRTAKIDLLFTDIIMPGGMTGLDLAKRALSLRPDIKVLYTSGYADGAFGSTQTEVGDHNWLTKPYTRRRLAAKIRQAFGE</sequence>
<dbReference type="InterPro" id="IPR013656">
    <property type="entry name" value="PAS_4"/>
</dbReference>
<keyword evidence="3 9" id="KW-0597">Phosphoprotein</keyword>
<evidence type="ECO:0000259" key="11">
    <source>
        <dbReference type="PROSITE" id="PS50110"/>
    </source>
</evidence>
<evidence type="ECO:0000313" key="14">
    <source>
        <dbReference type="Proteomes" id="UP001595711"/>
    </source>
</evidence>
<evidence type="ECO:0000256" key="2">
    <source>
        <dbReference type="ARBA" id="ARBA00012438"/>
    </source>
</evidence>
<evidence type="ECO:0000256" key="3">
    <source>
        <dbReference type="ARBA" id="ARBA00022553"/>
    </source>
</evidence>
<keyword evidence="6" id="KW-0418">Kinase</keyword>
<dbReference type="InterPro" id="IPR035965">
    <property type="entry name" value="PAS-like_dom_sf"/>
</dbReference>
<dbReference type="PANTHER" id="PTHR43065">
    <property type="entry name" value="SENSOR HISTIDINE KINASE"/>
    <property type="match status" value="1"/>
</dbReference>
<dbReference type="EC" id="2.7.13.3" evidence="2"/>
<dbReference type="InterPro" id="IPR036097">
    <property type="entry name" value="HisK_dim/P_sf"/>
</dbReference>
<dbReference type="Gene3D" id="1.10.287.130">
    <property type="match status" value="1"/>
</dbReference>
<dbReference type="Proteomes" id="UP001595711">
    <property type="component" value="Unassembled WGS sequence"/>
</dbReference>
<feature type="domain" description="PAC" evidence="12">
    <location>
        <begin position="205"/>
        <end position="260"/>
    </location>
</feature>
<dbReference type="SUPFAM" id="SSF52172">
    <property type="entry name" value="CheY-like"/>
    <property type="match status" value="2"/>
</dbReference>
<dbReference type="SMART" id="SM00091">
    <property type="entry name" value="PAS"/>
    <property type="match status" value="2"/>
</dbReference>
<feature type="domain" description="Histidine kinase" evidence="10">
    <location>
        <begin position="400"/>
        <end position="623"/>
    </location>
</feature>
<evidence type="ECO:0000256" key="7">
    <source>
        <dbReference type="ARBA" id="ARBA00022840"/>
    </source>
</evidence>
<dbReference type="SMART" id="SM00448">
    <property type="entry name" value="REC"/>
    <property type="match status" value="2"/>
</dbReference>
<evidence type="ECO:0000256" key="5">
    <source>
        <dbReference type="ARBA" id="ARBA00022741"/>
    </source>
</evidence>
<dbReference type="CDD" id="cd00130">
    <property type="entry name" value="PAS"/>
    <property type="match status" value="1"/>
</dbReference>
<dbReference type="Pfam" id="PF08448">
    <property type="entry name" value="PAS_4"/>
    <property type="match status" value="1"/>
</dbReference>
<feature type="domain" description="Response regulatory" evidence="11">
    <location>
        <begin position="645"/>
        <end position="761"/>
    </location>
</feature>
<feature type="modified residue" description="4-aspartylphosphate" evidence="9">
    <location>
        <position position="695"/>
    </location>
</feature>
<feature type="domain" description="Response regulatory" evidence="11">
    <location>
        <begin position="7"/>
        <end position="121"/>
    </location>
</feature>
<gene>
    <name evidence="13" type="ORF">ACFOOQ_07365</name>
</gene>
<dbReference type="RefSeq" id="WP_379723770.1">
    <property type="nucleotide sequence ID" value="NZ_JBHRYJ010000001.1"/>
</dbReference>
<keyword evidence="7" id="KW-0067">ATP-binding</keyword>
<dbReference type="InterPro" id="IPR005467">
    <property type="entry name" value="His_kinase_dom"/>
</dbReference>
<dbReference type="PANTHER" id="PTHR43065:SF46">
    <property type="entry name" value="C4-DICARBOXYLATE TRANSPORT SENSOR PROTEIN DCTB"/>
    <property type="match status" value="1"/>
</dbReference>
<dbReference type="InterPro" id="IPR000700">
    <property type="entry name" value="PAS-assoc_C"/>
</dbReference>
<dbReference type="PROSITE" id="PS50109">
    <property type="entry name" value="HIS_KIN"/>
    <property type="match status" value="1"/>
</dbReference>
<dbReference type="SMART" id="SM00387">
    <property type="entry name" value="HATPase_c"/>
    <property type="match status" value="1"/>
</dbReference>
<evidence type="ECO:0000256" key="6">
    <source>
        <dbReference type="ARBA" id="ARBA00022777"/>
    </source>
</evidence>
<dbReference type="Pfam" id="PF02518">
    <property type="entry name" value="HATPase_c"/>
    <property type="match status" value="1"/>
</dbReference>
<evidence type="ECO:0000256" key="9">
    <source>
        <dbReference type="PROSITE-ProRule" id="PRU00169"/>
    </source>
</evidence>
<dbReference type="SUPFAM" id="SSF55785">
    <property type="entry name" value="PYP-like sensor domain (PAS domain)"/>
    <property type="match status" value="2"/>
</dbReference>
<dbReference type="Gene3D" id="3.40.50.2300">
    <property type="match status" value="2"/>
</dbReference>
<evidence type="ECO:0000256" key="8">
    <source>
        <dbReference type="ARBA" id="ARBA00023012"/>
    </source>
</evidence>
<dbReference type="InterPro" id="IPR001610">
    <property type="entry name" value="PAC"/>
</dbReference>
<keyword evidence="5" id="KW-0547">Nucleotide-binding</keyword>
<dbReference type="Pfam" id="PF00512">
    <property type="entry name" value="HisKA"/>
    <property type="match status" value="1"/>
</dbReference>
<dbReference type="InterPro" id="IPR001789">
    <property type="entry name" value="Sig_transdc_resp-reg_receiver"/>
</dbReference>
<dbReference type="InterPro" id="IPR004358">
    <property type="entry name" value="Sig_transdc_His_kin-like_C"/>
</dbReference>
<keyword evidence="14" id="KW-1185">Reference proteome</keyword>
<dbReference type="NCBIfam" id="TIGR00229">
    <property type="entry name" value="sensory_box"/>
    <property type="match status" value="2"/>
</dbReference>
<dbReference type="InterPro" id="IPR000014">
    <property type="entry name" value="PAS"/>
</dbReference>
<comment type="caution">
    <text evidence="13">The sequence shown here is derived from an EMBL/GenBank/DDBJ whole genome shotgun (WGS) entry which is preliminary data.</text>
</comment>
<dbReference type="EMBL" id="JBHRYJ010000001">
    <property type="protein sequence ID" value="MFC3675355.1"/>
    <property type="molecule type" value="Genomic_DNA"/>
</dbReference>
<dbReference type="Pfam" id="PF13426">
    <property type="entry name" value="PAS_9"/>
    <property type="match status" value="1"/>
</dbReference>
<dbReference type="CDD" id="cd00082">
    <property type="entry name" value="HisKA"/>
    <property type="match status" value="1"/>
</dbReference>
<dbReference type="PROSITE" id="PS50113">
    <property type="entry name" value="PAC"/>
    <property type="match status" value="2"/>
</dbReference>
<keyword evidence="4" id="KW-0808">Transferase</keyword>
<dbReference type="PROSITE" id="PS50110">
    <property type="entry name" value="RESPONSE_REGULATORY"/>
    <property type="match status" value="2"/>
</dbReference>
<dbReference type="CDD" id="cd17569">
    <property type="entry name" value="REC_HupR-like"/>
    <property type="match status" value="1"/>
</dbReference>
<dbReference type="SMART" id="SM00086">
    <property type="entry name" value="PAC"/>
    <property type="match status" value="2"/>
</dbReference>
<keyword evidence="8" id="KW-0902">Two-component regulatory system</keyword>
<dbReference type="InterPro" id="IPR003661">
    <property type="entry name" value="HisK_dim/P_dom"/>
</dbReference>
<feature type="domain" description="PAC" evidence="12">
    <location>
        <begin position="337"/>
        <end position="387"/>
    </location>
</feature>
<accession>A0ABV7VDX2</accession>
<evidence type="ECO:0000256" key="1">
    <source>
        <dbReference type="ARBA" id="ARBA00000085"/>
    </source>
</evidence>
<dbReference type="CDD" id="cd16919">
    <property type="entry name" value="HATPase_CckA-like"/>
    <property type="match status" value="1"/>
</dbReference>
<dbReference type="SUPFAM" id="SSF47384">
    <property type="entry name" value="Homodimeric domain of signal transducing histidine kinase"/>
    <property type="match status" value="1"/>
</dbReference>
<evidence type="ECO:0000259" key="12">
    <source>
        <dbReference type="PROSITE" id="PS50113"/>
    </source>
</evidence>
<reference evidence="14" key="1">
    <citation type="journal article" date="2019" name="Int. J. Syst. Evol. Microbiol.">
        <title>The Global Catalogue of Microorganisms (GCM) 10K type strain sequencing project: providing services to taxonomists for standard genome sequencing and annotation.</title>
        <authorList>
            <consortium name="The Broad Institute Genomics Platform"/>
            <consortium name="The Broad Institute Genome Sequencing Center for Infectious Disease"/>
            <person name="Wu L."/>
            <person name="Ma J."/>
        </authorList>
    </citation>
    <scope>NUCLEOTIDE SEQUENCE [LARGE SCALE GENOMIC DNA]</scope>
    <source>
        <strain evidence="14">KCTC 42182</strain>
    </source>
</reference>
<comment type="catalytic activity">
    <reaction evidence="1">
        <text>ATP + protein L-histidine = ADP + protein N-phospho-L-histidine.</text>
        <dbReference type="EC" id="2.7.13.3"/>
    </reaction>
</comment>
<dbReference type="PRINTS" id="PR00344">
    <property type="entry name" value="BCTRLSENSOR"/>
</dbReference>
<evidence type="ECO:0000313" key="13">
    <source>
        <dbReference type="EMBL" id="MFC3675355.1"/>
    </source>
</evidence>
<evidence type="ECO:0000259" key="10">
    <source>
        <dbReference type="PROSITE" id="PS50109"/>
    </source>
</evidence>
<dbReference type="Pfam" id="PF00072">
    <property type="entry name" value="Response_reg"/>
    <property type="match status" value="2"/>
</dbReference>
<organism evidence="13 14">
    <name type="scientific">Ferrovibrio xuzhouensis</name>
    <dbReference type="NCBI Taxonomy" id="1576914"/>
    <lineage>
        <taxon>Bacteria</taxon>
        <taxon>Pseudomonadati</taxon>
        <taxon>Pseudomonadota</taxon>
        <taxon>Alphaproteobacteria</taxon>
        <taxon>Rhodospirillales</taxon>
        <taxon>Rhodospirillaceae</taxon>
        <taxon>Ferrovibrio</taxon>
    </lineage>
</organism>
<evidence type="ECO:0000256" key="4">
    <source>
        <dbReference type="ARBA" id="ARBA00022679"/>
    </source>
</evidence>
<proteinExistence type="predicted"/>
<name>A0ABV7VDX2_9PROT</name>
<dbReference type="Gene3D" id="3.30.565.10">
    <property type="entry name" value="Histidine kinase-like ATPase, C-terminal domain"/>
    <property type="match status" value="1"/>
</dbReference>
<dbReference type="InterPro" id="IPR011006">
    <property type="entry name" value="CheY-like_superfamily"/>
</dbReference>
<protein>
    <recommendedName>
        <fullName evidence="2">histidine kinase</fullName>
        <ecNumber evidence="2">2.7.13.3</ecNumber>
    </recommendedName>
</protein>
<dbReference type="Gene3D" id="3.30.450.20">
    <property type="entry name" value="PAS domain"/>
    <property type="match status" value="2"/>
</dbReference>